<feature type="transmembrane region" description="Helical" evidence="8">
    <location>
        <begin position="205"/>
        <end position="230"/>
    </location>
</feature>
<evidence type="ECO:0000256" key="2">
    <source>
        <dbReference type="ARBA" id="ARBA00005346"/>
    </source>
</evidence>
<evidence type="ECO:0000256" key="1">
    <source>
        <dbReference type="ARBA" id="ARBA00004651"/>
    </source>
</evidence>
<evidence type="ECO:0000259" key="9">
    <source>
        <dbReference type="Pfam" id="PF00361"/>
    </source>
</evidence>
<dbReference type="InterPro" id="IPR001750">
    <property type="entry name" value="ND/Mrp_TM"/>
</dbReference>
<proteinExistence type="inferred from homology"/>
<dbReference type="InterPro" id="IPR050586">
    <property type="entry name" value="CPA3_Na-H_Antiporter_D"/>
</dbReference>
<dbReference type="PANTHER" id="PTHR42703">
    <property type="entry name" value="NADH DEHYDROGENASE"/>
    <property type="match status" value="1"/>
</dbReference>
<dbReference type="Proteomes" id="UP001310692">
    <property type="component" value="Unassembled WGS sequence"/>
</dbReference>
<feature type="transmembrane region" description="Helical" evidence="8">
    <location>
        <begin position="161"/>
        <end position="185"/>
    </location>
</feature>
<feature type="transmembrane region" description="Helical" evidence="8">
    <location>
        <begin position="366"/>
        <end position="387"/>
    </location>
</feature>
<dbReference type="RefSeq" id="WP_330196919.1">
    <property type="nucleotide sequence ID" value="NZ_JAZDRO010000005.1"/>
</dbReference>
<dbReference type="Pfam" id="PF00361">
    <property type="entry name" value="Proton_antipo_M"/>
    <property type="match status" value="1"/>
</dbReference>
<dbReference type="InterPro" id="IPR022657">
    <property type="entry name" value="De-COase2_CS"/>
</dbReference>
<gene>
    <name evidence="10" type="ORF">V0U35_11780</name>
</gene>
<evidence type="ECO:0000256" key="3">
    <source>
        <dbReference type="ARBA" id="ARBA00022475"/>
    </source>
</evidence>
<organism evidence="10 11">
    <name type="scientific">Hyphobacterium marinum</name>
    <dbReference type="NCBI Taxonomy" id="3116574"/>
    <lineage>
        <taxon>Bacteria</taxon>
        <taxon>Pseudomonadati</taxon>
        <taxon>Pseudomonadota</taxon>
        <taxon>Alphaproteobacteria</taxon>
        <taxon>Maricaulales</taxon>
        <taxon>Maricaulaceae</taxon>
        <taxon>Hyphobacterium</taxon>
    </lineage>
</organism>
<sequence>MTPELSLGLALAIPAFAGVLISLLGRFPNIREAVTLVASVLLAANVAYLVSVTGARPELNILDMGGGLSLRFELEPLGALFAAVAAGLWIVNSLYSIGYMRGNGEKNQTRFYVCFTIAILSAMGIALSANLLTMFLFYEALTLSTYPLVAHKGDAKARRGAAIYLSILLGTSIGLLLPAIITVQYLAGSTDFTLGGILGSEVSPLVSSILLIMFAFGIGKAALMPVHPWLPNAMVAPTPVSALLHAVAVVKAGVFSVLKVVTYIFGPALVQQLWAADALAWIAAISIVLASLIALTKDNLKARLAFSTVSQLSYVTLGAMLATPLALMGAALQIVMHAWGKITLFMCAGAIYTATKKTEISQMRGLGRLMPWTFGAFAVGAFSIIGLPPFGGTWPKLFLMLGAIDTGQAILIAALIISSILNVAYLLPIPGRGFYEKPAEETLPKKTPMLVVLPPVITAAGATALFFLIEPIRAFLAPVFDAGVPTP</sequence>
<reference evidence="10 11" key="1">
    <citation type="submission" date="2024-01" db="EMBL/GenBank/DDBJ databases">
        <title>Hyphobacterium bacterium isolated from marine sediment.</title>
        <authorList>
            <person name="Zhao S."/>
        </authorList>
    </citation>
    <scope>NUCLEOTIDE SEQUENCE [LARGE SCALE GENOMIC DNA]</scope>
    <source>
        <strain evidence="10 11">Y60-23</strain>
    </source>
</reference>
<evidence type="ECO:0000256" key="6">
    <source>
        <dbReference type="ARBA" id="ARBA00023136"/>
    </source>
</evidence>
<evidence type="ECO:0000256" key="7">
    <source>
        <dbReference type="RuleBase" id="RU000320"/>
    </source>
</evidence>
<dbReference type="EMBL" id="JAZDRO010000005">
    <property type="protein sequence ID" value="MEE2567358.1"/>
    <property type="molecule type" value="Genomic_DNA"/>
</dbReference>
<dbReference type="PANTHER" id="PTHR42703:SF1">
    <property type="entry name" value="NA(+)_H(+) ANTIPORTER SUBUNIT D1"/>
    <property type="match status" value="1"/>
</dbReference>
<keyword evidence="3" id="KW-1003">Cell membrane</keyword>
<feature type="transmembrane region" description="Helical" evidence="8">
    <location>
        <begin position="312"/>
        <end position="332"/>
    </location>
</feature>
<keyword evidence="6 8" id="KW-0472">Membrane</keyword>
<keyword evidence="11" id="KW-1185">Reference proteome</keyword>
<name>A0ABU7M0Q1_9PROT</name>
<dbReference type="PRINTS" id="PR01434">
    <property type="entry name" value="NADHDHGNASE5"/>
</dbReference>
<evidence type="ECO:0000256" key="5">
    <source>
        <dbReference type="ARBA" id="ARBA00022989"/>
    </source>
</evidence>
<feature type="domain" description="NADH:quinone oxidoreductase/Mrp antiporter transmembrane" evidence="9">
    <location>
        <begin position="128"/>
        <end position="420"/>
    </location>
</feature>
<feature type="transmembrane region" description="Helical" evidence="8">
    <location>
        <begin position="278"/>
        <end position="300"/>
    </location>
</feature>
<feature type="transmembrane region" description="Helical" evidence="8">
    <location>
        <begin position="109"/>
        <end position="126"/>
    </location>
</feature>
<feature type="transmembrane region" description="Helical" evidence="8">
    <location>
        <begin position="6"/>
        <end position="24"/>
    </location>
</feature>
<evidence type="ECO:0000313" key="11">
    <source>
        <dbReference type="Proteomes" id="UP001310692"/>
    </source>
</evidence>
<keyword evidence="4 7" id="KW-0812">Transmembrane</keyword>
<evidence type="ECO:0000313" key="10">
    <source>
        <dbReference type="EMBL" id="MEE2567358.1"/>
    </source>
</evidence>
<dbReference type="PROSITE" id="PS00879">
    <property type="entry name" value="ODR_DC_2_2"/>
    <property type="match status" value="1"/>
</dbReference>
<comment type="subcellular location">
    <subcellularLocation>
        <location evidence="1">Cell membrane</location>
        <topology evidence="1">Multi-pass membrane protein</topology>
    </subcellularLocation>
    <subcellularLocation>
        <location evidence="7">Membrane</location>
        <topology evidence="7">Multi-pass membrane protein</topology>
    </subcellularLocation>
</comment>
<comment type="caution">
    <text evidence="10">The sequence shown here is derived from an EMBL/GenBank/DDBJ whole genome shotgun (WGS) entry which is preliminary data.</text>
</comment>
<feature type="transmembrane region" description="Helical" evidence="8">
    <location>
        <begin position="407"/>
        <end position="427"/>
    </location>
</feature>
<keyword evidence="5 8" id="KW-1133">Transmembrane helix</keyword>
<feature type="transmembrane region" description="Helical" evidence="8">
    <location>
        <begin position="448"/>
        <end position="469"/>
    </location>
</feature>
<feature type="transmembrane region" description="Helical" evidence="8">
    <location>
        <begin position="338"/>
        <end position="354"/>
    </location>
</feature>
<evidence type="ECO:0000256" key="4">
    <source>
        <dbReference type="ARBA" id="ARBA00022692"/>
    </source>
</evidence>
<comment type="similarity">
    <text evidence="2">Belongs to the CPA3 antiporters (TC 2.A.63) subunit D family.</text>
</comment>
<feature type="transmembrane region" description="Helical" evidence="8">
    <location>
        <begin position="77"/>
        <end position="97"/>
    </location>
</feature>
<feature type="transmembrane region" description="Helical" evidence="8">
    <location>
        <begin position="36"/>
        <end position="57"/>
    </location>
</feature>
<evidence type="ECO:0000256" key="8">
    <source>
        <dbReference type="SAM" id="Phobius"/>
    </source>
</evidence>
<protein>
    <submittedName>
        <fullName evidence="10">Proton-conducting transporter membrane subunit</fullName>
    </submittedName>
</protein>
<accession>A0ABU7M0Q1</accession>